<dbReference type="GeneID" id="7450052"/>
<accession>B8C2T5</accession>
<dbReference type="eggNOG" id="KOG0672">
    <property type="taxonomic scope" value="Eukaryota"/>
</dbReference>
<dbReference type="SUPFAM" id="SSF52507">
    <property type="entry name" value="Homo-oligomeric flavin-containing Cys decarboxylases, HFCD"/>
    <property type="match status" value="1"/>
</dbReference>
<organism evidence="4 5">
    <name type="scientific">Thalassiosira pseudonana</name>
    <name type="common">Marine diatom</name>
    <name type="synonym">Cyclotella nana</name>
    <dbReference type="NCBI Taxonomy" id="35128"/>
    <lineage>
        <taxon>Eukaryota</taxon>
        <taxon>Sar</taxon>
        <taxon>Stramenopiles</taxon>
        <taxon>Ochrophyta</taxon>
        <taxon>Bacillariophyta</taxon>
        <taxon>Coscinodiscophyceae</taxon>
        <taxon>Thalassiosirophycidae</taxon>
        <taxon>Thalassiosirales</taxon>
        <taxon>Thalassiosiraceae</taxon>
        <taxon>Thalassiosira</taxon>
    </lineage>
</organism>
<dbReference type="GO" id="GO:0015937">
    <property type="term" value="P:coenzyme A biosynthetic process"/>
    <property type="evidence" value="ECO:0000318"/>
    <property type="project" value="GO_Central"/>
</dbReference>
<gene>
    <name evidence="4" type="primary">HAL3</name>
    <name evidence="4" type="ORF">THAPSDRAFT_262514</name>
</gene>
<keyword evidence="1" id="KW-0173">Coenzyme A biosynthesis</keyword>
<dbReference type="OMA" id="DQWGWSE"/>
<dbReference type="GO" id="GO:0004633">
    <property type="term" value="F:phosphopantothenoylcysteine decarboxylase activity"/>
    <property type="evidence" value="ECO:0000318"/>
    <property type="project" value="GO_Central"/>
</dbReference>
<dbReference type="GO" id="GO:0010181">
    <property type="term" value="F:FMN binding"/>
    <property type="evidence" value="ECO:0000318"/>
    <property type="project" value="GO_Central"/>
</dbReference>
<feature type="non-terminal residue" evidence="4">
    <location>
        <position position="1"/>
    </location>
</feature>
<reference evidence="4 5" key="2">
    <citation type="journal article" date="2008" name="Nature">
        <title>The Phaeodactylum genome reveals the evolutionary history of diatom genomes.</title>
        <authorList>
            <person name="Bowler C."/>
            <person name="Allen A.E."/>
            <person name="Badger J.H."/>
            <person name="Grimwood J."/>
            <person name="Jabbari K."/>
            <person name="Kuo A."/>
            <person name="Maheswari U."/>
            <person name="Martens C."/>
            <person name="Maumus F."/>
            <person name="Otillar R.P."/>
            <person name="Rayko E."/>
            <person name="Salamov A."/>
            <person name="Vandepoele K."/>
            <person name="Beszteri B."/>
            <person name="Gruber A."/>
            <person name="Heijde M."/>
            <person name="Katinka M."/>
            <person name="Mock T."/>
            <person name="Valentin K."/>
            <person name="Verret F."/>
            <person name="Berges J.A."/>
            <person name="Brownlee C."/>
            <person name="Cadoret J.P."/>
            <person name="Chiovitti A."/>
            <person name="Choi C.J."/>
            <person name="Coesel S."/>
            <person name="De Martino A."/>
            <person name="Detter J.C."/>
            <person name="Durkin C."/>
            <person name="Falciatore A."/>
            <person name="Fournet J."/>
            <person name="Haruta M."/>
            <person name="Huysman M.J."/>
            <person name="Jenkins B.D."/>
            <person name="Jiroutova K."/>
            <person name="Jorgensen R.E."/>
            <person name="Joubert Y."/>
            <person name="Kaplan A."/>
            <person name="Kroger N."/>
            <person name="Kroth P.G."/>
            <person name="La Roche J."/>
            <person name="Lindquist E."/>
            <person name="Lommer M."/>
            <person name="Martin-Jezequel V."/>
            <person name="Lopez P.J."/>
            <person name="Lucas S."/>
            <person name="Mangogna M."/>
            <person name="McGinnis K."/>
            <person name="Medlin L.K."/>
            <person name="Montsant A."/>
            <person name="Oudot-Le Secq M.P."/>
            <person name="Napoli C."/>
            <person name="Obornik M."/>
            <person name="Parker M.S."/>
            <person name="Petit J.L."/>
            <person name="Porcel B.M."/>
            <person name="Poulsen N."/>
            <person name="Robison M."/>
            <person name="Rychlewski L."/>
            <person name="Rynearson T.A."/>
            <person name="Schmutz J."/>
            <person name="Shapiro H."/>
            <person name="Siaut M."/>
            <person name="Stanley M."/>
            <person name="Sussman M.R."/>
            <person name="Taylor A.R."/>
            <person name="Vardi A."/>
            <person name="von Dassow P."/>
            <person name="Vyverman W."/>
            <person name="Willis A."/>
            <person name="Wyrwicz L.S."/>
            <person name="Rokhsar D.S."/>
            <person name="Weissenbach J."/>
            <person name="Armbrust E.V."/>
            <person name="Green B.R."/>
            <person name="Van de Peer Y."/>
            <person name="Grigoriev I.V."/>
        </authorList>
    </citation>
    <scope>NUCLEOTIDE SEQUENCE [LARGE SCALE GENOMIC DNA]</scope>
    <source>
        <strain evidence="4 5">CCMP1335</strain>
    </source>
</reference>
<dbReference type="GO" id="GO:0071513">
    <property type="term" value="C:phosphopantothenoylcysteine decarboxylase complex"/>
    <property type="evidence" value="ECO:0000318"/>
    <property type="project" value="GO_Central"/>
</dbReference>
<dbReference type="Proteomes" id="UP000001449">
    <property type="component" value="Chromosome 5"/>
</dbReference>
<dbReference type="HOGENOM" id="CLU_033319_3_2_1"/>
<evidence type="ECO:0000313" key="5">
    <source>
        <dbReference type="Proteomes" id="UP000001449"/>
    </source>
</evidence>
<protein>
    <submittedName>
        <fullName evidence="4">HAL3 halotolerance protein</fullName>
    </submittedName>
</protein>
<dbReference type="STRING" id="35128.B8C2T5"/>
<dbReference type="PaxDb" id="35128-Thaps262514"/>
<dbReference type="PANTHER" id="PTHR14359:SF6">
    <property type="entry name" value="PHOSPHOPANTOTHENOYLCYSTEINE DECARBOXYLASE"/>
    <property type="match status" value="1"/>
</dbReference>
<proteinExistence type="inferred from homology"/>
<dbReference type="InParanoid" id="B8C2T5"/>
<dbReference type="PANTHER" id="PTHR14359">
    <property type="entry name" value="HOMO-OLIGOMERIC FLAVIN CONTAINING CYS DECARBOXYLASE FAMILY"/>
    <property type="match status" value="1"/>
</dbReference>
<name>B8C2T5_THAPS</name>
<evidence type="ECO:0000313" key="4">
    <source>
        <dbReference type="EMBL" id="EED92441.1"/>
    </source>
</evidence>
<sequence length="177" mass="19624">MNNTTPATNRRPRIILGITGSIAAVKGPRLALRLSTELKADVKVVLTRTVEQYFWKEDKAVGTYDAEYEEWQNYTSLQDRVLHIQLRNWADLCLIAPLSAHTLAKMANGLCDDLLSCCFRAWDFGKPVILAPAMNTAMWDHPLTRKQLEKVDTVTIVQPAVKTLACGEVGAGALADL</sequence>
<dbReference type="KEGG" id="tps:THAPSDRAFT_262514"/>
<dbReference type="Pfam" id="PF02441">
    <property type="entry name" value="Flavoprotein"/>
    <property type="match status" value="1"/>
</dbReference>
<dbReference type="EMBL" id="CM000642">
    <property type="protein sequence ID" value="EED92441.1"/>
    <property type="molecule type" value="Genomic_DNA"/>
</dbReference>
<evidence type="ECO:0000256" key="1">
    <source>
        <dbReference type="ARBA" id="ARBA00022993"/>
    </source>
</evidence>
<dbReference type="RefSeq" id="XP_002290689.1">
    <property type="nucleotide sequence ID" value="XM_002290653.1"/>
</dbReference>
<dbReference type="InterPro" id="IPR003382">
    <property type="entry name" value="Flavoprotein"/>
</dbReference>
<keyword evidence="5" id="KW-1185">Reference proteome</keyword>
<feature type="domain" description="Flavoprotein" evidence="3">
    <location>
        <begin position="13"/>
        <end position="154"/>
    </location>
</feature>
<dbReference type="InterPro" id="IPR036551">
    <property type="entry name" value="Flavin_trans-like"/>
</dbReference>
<dbReference type="Gene3D" id="3.40.50.1950">
    <property type="entry name" value="Flavin prenyltransferase-like"/>
    <property type="match status" value="1"/>
</dbReference>
<evidence type="ECO:0000259" key="3">
    <source>
        <dbReference type="Pfam" id="PF02441"/>
    </source>
</evidence>
<dbReference type="FunCoup" id="B8C2T5">
    <property type="interactions" value="191"/>
</dbReference>
<dbReference type="AlphaFoldDB" id="B8C2T5"/>
<comment type="similarity">
    <text evidence="2">Belongs to the HFCD (homooligomeric flavin containing Cys decarboxylase) superfamily.</text>
</comment>
<reference evidence="4 5" key="1">
    <citation type="journal article" date="2004" name="Science">
        <title>The genome of the diatom Thalassiosira pseudonana: ecology, evolution, and metabolism.</title>
        <authorList>
            <person name="Armbrust E.V."/>
            <person name="Berges J.A."/>
            <person name="Bowler C."/>
            <person name="Green B.R."/>
            <person name="Martinez D."/>
            <person name="Putnam N.H."/>
            <person name="Zhou S."/>
            <person name="Allen A.E."/>
            <person name="Apt K.E."/>
            <person name="Bechner M."/>
            <person name="Brzezinski M.A."/>
            <person name="Chaal B.K."/>
            <person name="Chiovitti A."/>
            <person name="Davis A.K."/>
            <person name="Demarest M.S."/>
            <person name="Detter J.C."/>
            <person name="Glavina T."/>
            <person name="Goodstein D."/>
            <person name="Hadi M.Z."/>
            <person name="Hellsten U."/>
            <person name="Hildebrand M."/>
            <person name="Jenkins B.D."/>
            <person name="Jurka J."/>
            <person name="Kapitonov V.V."/>
            <person name="Kroger N."/>
            <person name="Lau W.W."/>
            <person name="Lane T.W."/>
            <person name="Larimer F.W."/>
            <person name="Lippmeier J.C."/>
            <person name="Lucas S."/>
            <person name="Medina M."/>
            <person name="Montsant A."/>
            <person name="Obornik M."/>
            <person name="Parker M.S."/>
            <person name="Palenik B."/>
            <person name="Pazour G.J."/>
            <person name="Richardson P.M."/>
            <person name="Rynearson T.A."/>
            <person name="Saito M.A."/>
            <person name="Schwartz D.C."/>
            <person name="Thamatrakoln K."/>
            <person name="Valentin K."/>
            <person name="Vardi A."/>
            <person name="Wilkerson F.P."/>
            <person name="Rokhsar D.S."/>
        </authorList>
    </citation>
    <scope>NUCLEOTIDE SEQUENCE [LARGE SCALE GENOMIC DNA]</scope>
    <source>
        <strain evidence="4 5">CCMP1335</strain>
    </source>
</reference>
<evidence type="ECO:0000256" key="2">
    <source>
        <dbReference type="ARBA" id="ARBA00038350"/>
    </source>
</evidence>